<dbReference type="PANTHER" id="PTHR43221">
    <property type="entry name" value="PROTEASE HTPX"/>
    <property type="match status" value="1"/>
</dbReference>
<feature type="binding site" evidence="14">
    <location>
        <position position="144"/>
    </location>
    <ligand>
        <name>Zn(2+)</name>
        <dbReference type="ChEBI" id="CHEBI:29105"/>
        <note>catalytic</note>
    </ligand>
</feature>
<feature type="binding site" evidence="14">
    <location>
        <position position="140"/>
    </location>
    <ligand>
        <name>Zn(2+)</name>
        <dbReference type="ChEBI" id="CHEBI:29105"/>
        <note>catalytic</note>
    </ligand>
</feature>
<dbReference type="Gene3D" id="3.30.2010.10">
    <property type="entry name" value="Metalloproteases ('zincins'), catalytic domain"/>
    <property type="match status" value="1"/>
</dbReference>
<evidence type="ECO:0000256" key="4">
    <source>
        <dbReference type="ARBA" id="ARBA00022670"/>
    </source>
</evidence>
<dbReference type="FunFam" id="3.30.2010.10:FF:000001">
    <property type="entry name" value="Protease HtpX"/>
    <property type="match status" value="1"/>
</dbReference>
<dbReference type="Pfam" id="PF01435">
    <property type="entry name" value="Peptidase_M48"/>
    <property type="match status" value="1"/>
</dbReference>
<evidence type="ECO:0000256" key="9">
    <source>
        <dbReference type="ARBA" id="ARBA00022989"/>
    </source>
</evidence>
<feature type="binding site" evidence="14">
    <location>
        <position position="218"/>
    </location>
    <ligand>
        <name>Zn(2+)</name>
        <dbReference type="ChEBI" id="CHEBI:29105"/>
        <note>catalytic</note>
    </ligand>
</feature>
<feature type="active site" evidence="14">
    <location>
        <position position="141"/>
    </location>
</feature>
<comment type="cofactor">
    <cofactor evidence="14">
        <name>Zn(2+)</name>
        <dbReference type="ChEBI" id="CHEBI:29105"/>
    </cofactor>
    <text evidence="14">Binds 1 zinc ion per subunit.</text>
</comment>
<keyword evidence="5 14" id="KW-0812">Transmembrane</keyword>
<keyword evidence="9 14" id="KW-1133">Transmembrane helix</keyword>
<evidence type="ECO:0000256" key="3">
    <source>
        <dbReference type="ARBA" id="ARBA00022475"/>
    </source>
</evidence>
<sequence length="292" mass="31107">MFNRIFLFLLTNLAVLFLASIVMSVLGVNSAQMSGLLVMGAIFGFGGAFISLLLSKFMAKCSTGAQVITEPRTPTERWLLETVRRQAQAAGIGMPEVAIYEGPEINAFATGANRNNALVAVSTGLLQNMSQDEAEAVLGHEIAHVANGDMVTMALLQGVLNTFVIVLARVVGGIIDSTLSGNREGGRGFAYYIIVFALEMVLGMFATMIAMWFSRRREFRADAGGAQLAGRNKMIAALERLSLNHGQSTLPSQVQAFGISGGVGDGLRRLFLSHPPLTERITALRAANGAAL</sequence>
<dbReference type="HAMAP" id="MF_00188">
    <property type="entry name" value="Pept_M48_protease_HtpX"/>
    <property type="match status" value="1"/>
</dbReference>
<dbReference type="PANTHER" id="PTHR43221:SF1">
    <property type="entry name" value="PROTEASE HTPX"/>
    <property type="match status" value="1"/>
</dbReference>
<gene>
    <name evidence="14" type="primary">htpX</name>
    <name evidence="16" type="ORF">XdyCFBP7245_05150</name>
</gene>
<reference evidence="16 17" key="1">
    <citation type="submission" date="2016-08" db="EMBL/GenBank/DDBJ databases">
        <authorList>
            <person name="Seilhamer J.J."/>
        </authorList>
    </citation>
    <scope>NUCLEOTIDE SEQUENCE [LARGE SCALE GENOMIC DNA]</scope>
    <source>
        <strain evidence="16 17">CFBP7245</strain>
    </source>
</reference>
<evidence type="ECO:0000256" key="14">
    <source>
        <dbReference type="HAMAP-Rule" id="MF_00188"/>
    </source>
</evidence>
<dbReference type="GO" id="GO:0004222">
    <property type="term" value="F:metalloendopeptidase activity"/>
    <property type="evidence" value="ECO:0007669"/>
    <property type="project" value="UniProtKB-UniRule"/>
</dbReference>
<comment type="subcellular location">
    <subcellularLocation>
        <location evidence="1">Cell inner membrane</location>
        <topology evidence="1">Multi-pass membrane protein</topology>
    </subcellularLocation>
    <subcellularLocation>
        <location evidence="14">Cell membrane</location>
        <topology evidence="14">Multi-pass membrane protein</topology>
    </subcellularLocation>
</comment>
<evidence type="ECO:0000313" key="17">
    <source>
        <dbReference type="Proteomes" id="UP000238908"/>
    </source>
</evidence>
<accession>A0A2S7C8M4</accession>
<keyword evidence="14" id="KW-0346">Stress response</keyword>
<dbReference type="GO" id="GO:0005886">
    <property type="term" value="C:plasma membrane"/>
    <property type="evidence" value="ECO:0007669"/>
    <property type="project" value="UniProtKB-SubCell"/>
</dbReference>
<dbReference type="CDD" id="cd07335">
    <property type="entry name" value="M48B_HtpX_like"/>
    <property type="match status" value="1"/>
</dbReference>
<feature type="transmembrane region" description="Helical" evidence="14">
    <location>
        <begin position="34"/>
        <end position="54"/>
    </location>
</feature>
<keyword evidence="10 14" id="KW-0482">Metalloprotease</keyword>
<evidence type="ECO:0000313" key="16">
    <source>
        <dbReference type="EMBL" id="PPU57938.1"/>
    </source>
</evidence>
<keyword evidence="8 14" id="KW-0862">Zinc</keyword>
<dbReference type="InterPro" id="IPR022919">
    <property type="entry name" value="Pept_M48_protease_HtpX"/>
</dbReference>
<evidence type="ECO:0000256" key="5">
    <source>
        <dbReference type="ARBA" id="ARBA00022692"/>
    </source>
</evidence>
<dbReference type="GO" id="GO:0006508">
    <property type="term" value="P:proteolysis"/>
    <property type="evidence" value="ECO:0007669"/>
    <property type="project" value="UniProtKB-KW"/>
</dbReference>
<evidence type="ECO:0000256" key="1">
    <source>
        <dbReference type="ARBA" id="ARBA00004429"/>
    </source>
</evidence>
<keyword evidence="4 14" id="KW-0645">Protease</keyword>
<dbReference type="NCBIfam" id="NF003965">
    <property type="entry name" value="PRK05457.1"/>
    <property type="match status" value="1"/>
</dbReference>
<keyword evidence="11 14" id="KW-0472">Membrane</keyword>
<keyword evidence="7 14" id="KW-0378">Hydrolase</keyword>
<comment type="caution">
    <text evidence="16">The sequence shown here is derived from an EMBL/GenBank/DDBJ whole genome shotgun (WGS) entry which is preliminary data.</text>
</comment>
<dbReference type="Proteomes" id="UP000238908">
    <property type="component" value="Unassembled WGS sequence"/>
</dbReference>
<evidence type="ECO:0000256" key="11">
    <source>
        <dbReference type="ARBA" id="ARBA00023136"/>
    </source>
</evidence>
<evidence type="ECO:0000256" key="2">
    <source>
        <dbReference type="ARBA" id="ARBA00009779"/>
    </source>
</evidence>
<feature type="transmembrane region" description="Helical" evidence="14">
    <location>
        <begin position="154"/>
        <end position="175"/>
    </location>
</feature>
<dbReference type="GO" id="GO:0008270">
    <property type="term" value="F:zinc ion binding"/>
    <property type="evidence" value="ECO:0007669"/>
    <property type="project" value="UniProtKB-UniRule"/>
</dbReference>
<evidence type="ECO:0000256" key="7">
    <source>
        <dbReference type="ARBA" id="ARBA00022801"/>
    </source>
</evidence>
<evidence type="ECO:0000256" key="8">
    <source>
        <dbReference type="ARBA" id="ARBA00022833"/>
    </source>
</evidence>
<evidence type="ECO:0000256" key="13">
    <source>
        <dbReference type="ARBA" id="ARBA00080389"/>
    </source>
</evidence>
<dbReference type="InterPro" id="IPR050083">
    <property type="entry name" value="HtpX_protease"/>
</dbReference>
<proteinExistence type="inferred from homology"/>
<dbReference type="EC" id="3.4.24.-" evidence="14"/>
<keyword evidence="3 14" id="KW-1003">Cell membrane</keyword>
<dbReference type="InterPro" id="IPR001915">
    <property type="entry name" value="Peptidase_M48"/>
</dbReference>
<comment type="similarity">
    <text evidence="2 14">Belongs to the peptidase M48B family.</text>
</comment>
<dbReference type="EMBL" id="MDEE01000004">
    <property type="protein sequence ID" value="PPU57938.1"/>
    <property type="molecule type" value="Genomic_DNA"/>
</dbReference>
<protein>
    <recommendedName>
        <fullName evidence="12 14">Protease HtpX</fullName>
        <ecNumber evidence="14">3.4.24.-</ecNumber>
    </recommendedName>
    <alternativeName>
        <fullName evidence="13 14">Heat shock protein HtpX</fullName>
    </alternativeName>
</protein>
<keyword evidence="6 14" id="KW-0479">Metal-binding</keyword>
<feature type="transmembrane region" description="Helical" evidence="14">
    <location>
        <begin position="190"/>
        <end position="213"/>
    </location>
</feature>
<evidence type="ECO:0000256" key="10">
    <source>
        <dbReference type="ARBA" id="ARBA00023049"/>
    </source>
</evidence>
<evidence type="ECO:0000259" key="15">
    <source>
        <dbReference type="Pfam" id="PF01435"/>
    </source>
</evidence>
<organism evidence="16 17">
    <name type="scientific">Xanthomonas dyei</name>
    <dbReference type="NCBI Taxonomy" id="743699"/>
    <lineage>
        <taxon>Bacteria</taxon>
        <taxon>Pseudomonadati</taxon>
        <taxon>Pseudomonadota</taxon>
        <taxon>Gammaproteobacteria</taxon>
        <taxon>Lysobacterales</taxon>
        <taxon>Lysobacteraceae</taxon>
        <taxon>Xanthomonas</taxon>
    </lineage>
</organism>
<dbReference type="RefSeq" id="WP_104614690.1">
    <property type="nucleotide sequence ID" value="NZ_JBHLXZ010000004.1"/>
</dbReference>
<evidence type="ECO:0000256" key="6">
    <source>
        <dbReference type="ARBA" id="ARBA00022723"/>
    </source>
</evidence>
<evidence type="ECO:0000256" key="12">
    <source>
        <dbReference type="ARBA" id="ARBA00071790"/>
    </source>
</evidence>
<dbReference type="AlphaFoldDB" id="A0A2S7C8M4"/>
<feature type="domain" description="Peptidase M48" evidence="15">
    <location>
        <begin position="75"/>
        <end position="286"/>
    </location>
</feature>
<name>A0A2S7C8M4_9XANT</name>